<dbReference type="EC" id="3.1.3.18" evidence="4"/>
<dbReference type="InterPro" id="IPR023198">
    <property type="entry name" value="PGP-like_dom2"/>
</dbReference>
<dbReference type="PANTHER" id="PTHR43434:SF1">
    <property type="entry name" value="PHOSPHOGLYCOLATE PHOSPHATASE"/>
    <property type="match status" value="1"/>
</dbReference>
<comment type="similarity">
    <text evidence="3">Belongs to the HAD-like hydrolase superfamily. CbbY/CbbZ/Gph/YieH family.</text>
</comment>
<comment type="catalytic activity">
    <reaction evidence="1">
        <text>2-phosphoglycolate + H2O = glycolate + phosphate</text>
        <dbReference type="Rhea" id="RHEA:14369"/>
        <dbReference type="ChEBI" id="CHEBI:15377"/>
        <dbReference type="ChEBI" id="CHEBI:29805"/>
        <dbReference type="ChEBI" id="CHEBI:43474"/>
        <dbReference type="ChEBI" id="CHEBI:58033"/>
        <dbReference type="EC" id="3.1.3.18"/>
    </reaction>
</comment>
<dbReference type="GO" id="GO:0008967">
    <property type="term" value="F:phosphoglycolate phosphatase activity"/>
    <property type="evidence" value="ECO:0007669"/>
    <property type="project" value="UniProtKB-EC"/>
</dbReference>
<dbReference type="EMBL" id="QWDC01000004">
    <property type="protein sequence ID" value="RFZ90555.1"/>
    <property type="molecule type" value="Genomic_DNA"/>
</dbReference>
<organism evidence="5 6">
    <name type="scientific">Mucilaginibacter conchicola</name>
    <dbReference type="NCBI Taxonomy" id="2303333"/>
    <lineage>
        <taxon>Bacteria</taxon>
        <taxon>Pseudomonadati</taxon>
        <taxon>Bacteroidota</taxon>
        <taxon>Sphingobacteriia</taxon>
        <taxon>Sphingobacteriales</taxon>
        <taxon>Sphingobacteriaceae</taxon>
        <taxon>Mucilaginibacter</taxon>
    </lineage>
</organism>
<evidence type="ECO:0000256" key="3">
    <source>
        <dbReference type="ARBA" id="ARBA00006171"/>
    </source>
</evidence>
<dbReference type="AlphaFoldDB" id="A0A372NQA2"/>
<evidence type="ECO:0000313" key="6">
    <source>
        <dbReference type="Proteomes" id="UP000264217"/>
    </source>
</evidence>
<dbReference type="InterPro" id="IPR036412">
    <property type="entry name" value="HAD-like_sf"/>
</dbReference>
<comment type="caution">
    <text evidence="5">The sequence shown here is derived from an EMBL/GenBank/DDBJ whole genome shotgun (WGS) entry which is preliminary data.</text>
</comment>
<dbReference type="Gene3D" id="1.10.150.240">
    <property type="entry name" value="Putative phosphatase, domain 2"/>
    <property type="match status" value="1"/>
</dbReference>
<dbReference type="SFLD" id="SFLDS00003">
    <property type="entry name" value="Haloacid_Dehalogenase"/>
    <property type="match status" value="1"/>
</dbReference>
<dbReference type="Pfam" id="PF13419">
    <property type="entry name" value="HAD_2"/>
    <property type="match status" value="1"/>
</dbReference>
<dbReference type="GO" id="GO:0006281">
    <property type="term" value="P:DNA repair"/>
    <property type="evidence" value="ECO:0007669"/>
    <property type="project" value="TreeGrafter"/>
</dbReference>
<dbReference type="InterPro" id="IPR041492">
    <property type="entry name" value="HAD_2"/>
</dbReference>
<sequence>MGQDVAARGSERLRGKGLVRQRSLLAGLIFWLLFDQAKSNSPPRQLSGLTLNESTDLAYGVLKKVQHDVAGELVKKSSYFHPMQKPDSLIFDMDGTLWDAVDTYAYSWNLVFSEMGIDKTITRDVLAGMVGMEGKKVIEILMPEFDHDKRVEIYSTVNDRRHNLIREKGGILYDGVREGLKELAEHYPLFILSNCAKGIIRQFIDWAGIDDLIKDELAHGVNFMPKNHNIKLLMDKHGLQNPVYVGDTAGDGEQSRLAGIPFVFVSYGFGTTDDYDVKFDDFPSLVKYFTSL</sequence>
<dbReference type="Proteomes" id="UP000264217">
    <property type="component" value="Unassembled WGS sequence"/>
</dbReference>
<keyword evidence="6" id="KW-1185">Reference proteome</keyword>
<evidence type="ECO:0000256" key="1">
    <source>
        <dbReference type="ARBA" id="ARBA00000830"/>
    </source>
</evidence>
<evidence type="ECO:0000256" key="4">
    <source>
        <dbReference type="ARBA" id="ARBA00013078"/>
    </source>
</evidence>
<reference evidence="5 6" key="1">
    <citation type="submission" date="2018-08" db="EMBL/GenBank/DDBJ databases">
        <title>Mucilaginibacter sp. MYSH2.</title>
        <authorList>
            <person name="Seo T."/>
        </authorList>
    </citation>
    <scope>NUCLEOTIDE SEQUENCE [LARGE SCALE GENOMIC DNA]</scope>
    <source>
        <strain evidence="5 6">MYSH2</strain>
    </source>
</reference>
<name>A0A372NQA2_9SPHI</name>
<dbReference type="InterPro" id="IPR023214">
    <property type="entry name" value="HAD_sf"/>
</dbReference>
<dbReference type="InterPro" id="IPR050155">
    <property type="entry name" value="HAD-like_hydrolase_sf"/>
</dbReference>
<proteinExistence type="inferred from homology"/>
<protein>
    <recommendedName>
        <fullName evidence="4">phosphoglycolate phosphatase</fullName>
        <ecNumber evidence="4">3.1.3.18</ecNumber>
    </recommendedName>
</protein>
<dbReference type="SUPFAM" id="SSF56784">
    <property type="entry name" value="HAD-like"/>
    <property type="match status" value="1"/>
</dbReference>
<dbReference type="PANTHER" id="PTHR43434">
    <property type="entry name" value="PHOSPHOGLYCOLATE PHOSPHATASE"/>
    <property type="match status" value="1"/>
</dbReference>
<evidence type="ECO:0000256" key="2">
    <source>
        <dbReference type="ARBA" id="ARBA00004818"/>
    </source>
</evidence>
<comment type="pathway">
    <text evidence="2">Organic acid metabolism; glycolate biosynthesis; glycolate from 2-phosphoglycolate: step 1/1.</text>
</comment>
<accession>A0A372NQA2</accession>
<evidence type="ECO:0000313" key="5">
    <source>
        <dbReference type="EMBL" id="RFZ90555.1"/>
    </source>
</evidence>
<keyword evidence="5" id="KW-0378">Hydrolase</keyword>
<dbReference type="Gene3D" id="3.40.50.1000">
    <property type="entry name" value="HAD superfamily/HAD-like"/>
    <property type="match status" value="1"/>
</dbReference>
<dbReference type="SFLD" id="SFLDG01129">
    <property type="entry name" value="C1.5:_HAD__Beta-PGM__Phosphata"/>
    <property type="match status" value="1"/>
</dbReference>
<gene>
    <name evidence="5" type="ORF">D0C36_22520</name>
</gene>